<protein>
    <submittedName>
        <fullName evidence="2">DUF6090 family protein</fullName>
    </submittedName>
</protein>
<comment type="caution">
    <text evidence="2">The sequence shown here is derived from an EMBL/GenBank/DDBJ whole genome shotgun (WGS) entry which is preliminary data.</text>
</comment>
<keyword evidence="3" id="KW-1185">Reference proteome</keyword>
<reference evidence="2 3" key="1">
    <citation type="submission" date="2023-09" db="EMBL/GenBank/DDBJ databases">
        <authorList>
            <person name="Rey-Velasco X."/>
        </authorList>
    </citation>
    <scope>NUCLEOTIDE SEQUENCE [LARGE SCALE GENOMIC DNA]</scope>
    <source>
        <strain evidence="2 3">W332</strain>
    </source>
</reference>
<organism evidence="2 3">
    <name type="scientific">Microcosmobacter mediterraneus</name>
    <dbReference type="NCBI Taxonomy" id="3075607"/>
    <lineage>
        <taxon>Bacteria</taxon>
        <taxon>Pseudomonadati</taxon>
        <taxon>Bacteroidota</taxon>
        <taxon>Flavobacteriia</taxon>
        <taxon>Flavobacteriales</taxon>
        <taxon>Flavobacteriaceae</taxon>
        <taxon>Microcosmobacter</taxon>
    </lineage>
</organism>
<evidence type="ECO:0000313" key="2">
    <source>
        <dbReference type="EMBL" id="MDT0558751.1"/>
    </source>
</evidence>
<keyword evidence="1" id="KW-1133">Transmembrane helix</keyword>
<proteinExistence type="predicted"/>
<keyword evidence="1" id="KW-0812">Transmembrane</keyword>
<name>A0ABU2YKS7_9FLAO</name>
<evidence type="ECO:0000256" key="1">
    <source>
        <dbReference type="SAM" id="Phobius"/>
    </source>
</evidence>
<sequence>MIKFFRHIRRSLIQENKVGKYFKYAIGEIILVVIGILIALQINNWNENKRDRNFELKMLTEVKIALENDLNHYKRMIKRVTSADSSVAKVIEHIHYKHSFHDSLYPLISKLNTGIQWQQNYGPYEGIKSSGINKISNDSLRKSLVQFYDFEYPRNLELIKWSDKNYDTDLNKLRTFRGNPFTTLNKDGTIYIRRKYQKDIFSNPDFLLLIRDFKRRTSSTLNILKSIIPHIEKLHSQINTELKNAELL</sequence>
<dbReference type="Pfam" id="PF19578">
    <property type="entry name" value="DUF6090"/>
    <property type="match status" value="1"/>
</dbReference>
<accession>A0ABU2YKS7</accession>
<dbReference type="Proteomes" id="UP001259492">
    <property type="component" value="Unassembled WGS sequence"/>
</dbReference>
<evidence type="ECO:0000313" key="3">
    <source>
        <dbReference type="Proteomes" id="UP001259492"/>
    </source>
</evidence>
<feature type="transmembrane region" description="Helical" evidence="1">
    <location>
        <begin position="21"/>
        <end position="42"/>
    </location>
</feature>
<keyword evidence="1" id="KW-0472">Membrane</keyword>
<dbReference type="InterPro" id="IPR045749">
    <property type="entry name" value="DUF6090"/>
</dbReference>
<dbReference type="EMBL" id="JAVRIA010000004">
    <property type="protein sequence ID" value="MDT0558751.1"/>
    <property type="molecule type" value="Genomic_DNA"/>
</dbReference>
<dbReference type="RefSeq" id="WP_311427516.1">
    <property type="nucleotide sequence ID" value="NZ_JAVRIA010000004.1"/>
</dbReference>
<gene>
    <name evidence="2" type="ORF">RM697_08835</name>
</gene>